<proteinExistence type="predicted"/>
<accession>A0A382DRU6</accession>
<organism evidence="1">
    <name type="scientific">marine metagenome</name>
    <dbReference type="NCBI Taxonomy" id="408172"/>
    <lineage>
        <taxon>unclassified sequences</taxon>
        <taxon>metagenomes</taxon>
        <taxon>ecological metagenomes</taxon>
    </lineage>
</organism>
<protein>
    <submittedName>
        <fullName evidence="1">Uncharacterized protein</fullName>
    </submittedName>
</protein>
<evidence type="ECO:0000313" key="1">
    <source>
        <dbReference type="EMBL" id="SVB41170.1"/>
    </source>
</evidence>
<dbReference type="AlphaFoldDB" id="A0A382DRU6"/>
<reference evidence="1" key="1">
    <citation type="submission" date="2018-05" db="EMBL/GenBank/DDBJ databases">
        <authorList>
            <person name="Lanie J.A."/>
            <person name="Ng W.-L."/>
            <person name="Kazmierczak K.M."/>
            <person name="Andrzejewski T.M."/>
            <person name="Davidsen T.M."/>
            <person name="Wayne K.J."/>
            <person name="Tettelin H."/>
            <person name="Glass J.I."/>
            <person name="Rusch D."/>
            <person name="Podicherti R."/>
            <person name="Tsui H.-C.T."/>
            <person name="Winkler M.E."/>
        </authorList>
    </citation>
    <scope>NUCLEOTIDE SEQUENCE</scope>
</reference>
<gene>
    <name evidence="1" type="ORF">METZ01_LOCUS194024</name>
</gene>
<name>A0A382DRU6_9ZZZZ</name>
<dbReference type="EMBL" id="UINC01040792">
    <property type="protein sequence ID" value="SVB41170.1"/>
    <property type="molecule type" value="Genomic_DNA"/>
</dbReference>
<sequence length="54" mass="6532">MACFFRDILRLEWWVFNDTANHSYCKVIGEKIESQEYIILLITEMMIQMNNCLL</sequence>